<gene>
    <name evidence="3" type="ORF">PWA60_28230</name>
</gene>
<dbReference type="GO" id="GO:0004519">
    <property type="term" value="F:endonuclease activity"/>
    <property type="evidence" value="ECO:0007669"/>
    <property type="project" value="UniProtKB-KW"/>
</dbReference>
<dbReference type="InterPro" id="IPR003615">
    <property type="entry name" value="HNH_nuc"/>
</dbReference>
<evidence type="ECO:0000313" key="3">
    <source>
        <dbReference type="EMBL" id="WEA23364.1"/>
    </source>
</evidence>
<reference evidence="3" key="1">
    <citation type="submission" date="2023-02" db="EMBL/GenBank/DDBJ databases">
        <title>tmexCD-toprJ-like cluster.</title>
        <authorList>
            <person name="Gao X."/>
            <person name="Wang C."/>
            <person name="Liu J."/>
        </authorList>
    </citation>
    <scope>NUCLEOTIDE SEQUENCE</scope>
    <source>
        <strain evidence="3">GDW21C697WI</strain>
        <plasmid evidence="3">pHNGDW697-1</plasmid>
    </source>
</reference>
<keyword evidence="3" id="KW-0255">Endonuclease</keyword>
<organism evidence="3 4">
    <name type="scientific">Pseudomonas juntendi</name>
    <dbReference type="NCBI Taxonomy" id="2666183"/>
    <lineage>
        <taxon>Bacteria</taxon>
        <taxon>Pseudomonadati</taxon>
        <taxon>Pseudomonadota</taxon>
        <taxon>Gammaproteobacteria</taxon>
        <taxon>Pseudomonadales</taxon>
        <taxon>Pseudomonadaceae</taxon>
        <taxon>Pseudomonas</taxon>
    </lineage>
</organism>
<proteinExistence type="predicted"/>
<feature type="domain" description="HNH nuclease" evidence="2">
    <location>
        <begin position="254"/>
        <end position="303"/>
    </location>
</feature>
<dbReference type="Proteomes" id="UP001217631">
    <property type="component" value="Plasmid pHNGDW697-1"/>
</dbReference>
<geneLocation type="plasmid" evidence="3 4">
    <name>pHNGDW697-1</name>
</geneLocation>
<feature type="region of interest" description="Disordered" evidence="1">
    <location>
        <begin position="108"/>
        <end position="135"/>
    </location>
</feature>
<keyword evidence="3" id="KW-0378">Hydrolase</keyword>
<accession>A0AAJ5S5R5</accession>
<feature type="compositionally biased region" description="Polar residues" evidence="1">
    <location>
        <begin position="108"/>
        <end position="117"/>
    </location>
</feature>
<evidence type="ECO:0000256" key="1">
    <source>
        <dbReference type="SAM" id="MobiDB-lite"/>
    </source>
</evidence>
<name>A0AAJ5S5R5_9PSED</name>
<dbReference type="EMBL" id="CP118678">
    <property type="protein sequence ID" value="WEA23364.1"/>
    <property type="molecule type" value="Genomic_DNA"/>
</dbReference>
<dbReference type="RefSeq" id="WP_253249188.1">
    <property type="nucleotide sequence ID" value="NZ_CP118678.1"/>
</dbReference>
<sequence length="355" mass="38646">MAYPLGDAHLQNLVDVKRPIAGPPLLEAPRHLYALEVGDLADFTTDDVLLAWSFRDQCCGSIEVASELYALYRVLNGDDEIYAGPAAYMVDPAVLAMFAVPGIEEQAVQGSSSTPSAGNEREILPGDGDTQDQPAGLTLADVRTLTAEPLRAAWANRPESFASLEAAAETLAILRSLNSADPMKPTFHSMMDHDLVQDLLDTLPLELSQAAPAPAVELEYLRADQRQVRSQATVVRPRQGNFRASLLQRYGGACCITGCKVDTLLEAAHIIPYRGDQTDDASNGLLLRVDLHRLFDAHLVTINPGTFTVEVASAIQDAEYRAYHGKTLFTFSPKPRVLFLETHYAAFVKAARANQ</sequence>
<protein>
    <submittedName>
        <fullName evidence="3">HNH endonuclease</fullName>
    </submittedName>
</protein>
<dbReference type="Pfam" id="PF13391">
    <property type="entry name" value="HNH_2"/>
    <property type="match status" value="1"/>
</dbReference>
<keyword evidence="3" id="KW-0540">Nuclease</keyword>
<keyword evidence="3" id="KW-0614">Plasmid</keyword>
<dbReference type="AlphaFoldDB" id="A0AAJ5S5R5"/>
<evidence type="ECO:0000259" key="2">
    <source>
        <dbReference type="Pfam" id="PF13391"/>
    </source>
</evidence>
<evidence type="ECO:0000313" key="4">
    <source>
        <dbReference type="Proteomes" id="UP001217631"/>
    </source>
</evidence>